<dbReference type="Gene3D" id="3.30.450.20">
    <property type="entry name" value="PAS domain"/>
    <property type="match status" value="1"/>
</dbReference>
<dbReference type="AlphaFoldDB" id="A0ABD3PIY8"/>
<proteinExistence type="predicted"/>
<feature type="compositionally biased region" description="Polar residues" evidence="1">
    <location>
        <begin position="787"/>
        <end position="799"/>
    </location>
</feature>
<feature type="region of interest" description="Disordered" evidence="1">
    <location>
        <begin position="1"/>
        <end position="38"/>
    </location>
</feature>
<feature type="region of interest" description="Disordered" evidence="1">
    <location>
        <begin position="734"/>
        <end position="799"/>
    </location>
</feature>
<feature type="compositionally biased region" description="Polar residues" evidence="1">
    <location>
        <begin position="490"/>
        <end position="511"/>
    </location>
</feature>
<feature type="compositionally biased region" description="Basic and acidic residues" evidence="1">
    <location>
        <begin position="630"/>
        <end position="644"/>
    </location>
</feature>
<feature type="compositionally biased region" description="Basic and acidic residues" evidence="1">
    <location>
        <begin position="328"/>
        <end position="338"/>
    </location>
</feature>
<feature type="compositionally biased region" description="Polar residues" evidence="1">
    <location>
        <begin position="749"/>
        <end position="764"/>
    </location>
</feature>
<sequence length="1014" mass="110935">MNQSNNYQYDRSMEGRSQSSGSNGNGGPSPSINNSENFLQHLLALDGAAIQQRQQPNQQQQNPYHQQQPQQLQQQQQQPFYFSAVPNQSAAFNAGHLPAGALMGFDHPELLTQAVSDSQIQSQQQQHMQQNLFTSYPNDPNPAGHQEFTGHLGASYDSVQNQSLQQQGNGSKHGAFMQYDAHGQPVFNANIRNESISDIGGVSVPPMVAGTPTALHVEAAATTAATAAAPSKKRKATKKDTCYTSNKSPRASKRKAVMEPEPLIPSMTSPKMSASATALINSAMEDAENNLKLKSPSHRTTNTEHSYDIQEFHEDDAKHSMTAQEKAQSNRDRNREHARCTRLRKKAYVNKLKELVDGLHAERSEDTRKRRLAVQQLAEIQEARRKVIHTFLGFHAKYESDETKWKTILEEDFWLKQPVTPYRSFRRCEIEKGSRILKGINAMIGDAASMSVMIETIGSRNLRWLQRKRDDFLSRDSSKHPKTGKVRMRSGSSATMPHNIIRQNSRLQHAVSSLSSSSGSTAGSGTDGGEQSPRDKLVDQQQKQDHRVEAAAISTAKKVSSSSSSNDTRKLARTSTSTSNDFHDYHAPSLPDPLLDSGGSSPESDSPHDGDSDHCVVTKHRCTDSSSGDDINRALDSSNRENGKANDQQSMSSKPSPNSASHVDANGAMKIDFSKLPPNIARSGGISHNVTAAVAAAAATNLPNGHAQLSRAPAVALPPFAGIGKKASINSSSTVAVSQSHSDGKQKSTRGSTSKPFPQLPTNGSDERKPSGRDPHFHSKHRGNIITIENDTASSQSSRQKYRGIQASYYINEDDMVMTDDVLMCPFTFRSLDAVWCGALAECVMPGMLRACFSTNNRLKSVEMIFDAMGFCQQLEHASGNEGMAQIIPNSLEMALIPNSDEARVITLAKEPFAIVSVNEAWTRVTGYTQLDVEGKSLTILHGERTDPEAGYRGGLPIHDFSSVAQGISACSVNVHYDVNGREFLNFMCSYPLTNPHNEVTHMLHICQELPARA</sequence>
<dbReference type="CDD" id="cd14809">
    <property type="entry name" value="bZIP_AUREO-like"/>
    <property type="match status" value="1"/>
</dbReference>
<evidence type="ECO:0000256" key="1">
    <source>
        <dbReference type="SAM" id="MobiDB-lite"/>
    </source>
</evidence>
<organism evidence="2 3">
    <name type="scientific">Cyclotella cryptica</name>
    <dbReference type="NCBI Taxonomy" id="29204"/>
    <lineage>
        <taxon>Eukaryota</taxon>
        <taxon>Sar</taxon>
        <taxon>Stramenopiles</taxon>
        <taxon>Ochrophyta</taxon>
        <taxon>Bacillariophyta</taxon>
        <taxon>Coscinodiscophyceae</taxon>
        <taxon>Thalassiosirophycidae</taxon>
        <taxon>Stephanodiscales</taxon>
        <taxon>Stephanodiscaceae</taxon>
        <taxon>Cyclotella</taxon>
    </lineage>
</organism>
<dbReference type="InterPro" id="IPR035965">
    <property type="entry name" value="PAS-like_dom_sf"/>
</dbReference>
<protein>
    <recommendedName>
        <fullName evidence="4">BZIP domain-containing protein</fullName>
    </recommendedName>
</protein>
<dbReference type="SUPFAM" id="SSF55785">
    <property type="entry name" value="PYP-like sensor domain (PAS domain)"/>
    <property type="match status" value="1"/>
</dbReference>
<feature type="compositionally biased region" description="Low complexity" evidence="1">
    <location>
        <begin position="650"/>
        <end position="661"/>
    </location>
</feature>
<evidence type="ECO:0008006" key="4">
    <source>
        <dbReference type="Google" id="ProtNLM"/>
    </source>
</evidence>
<feature type="compositionally biased region" description="Low complexity" evidence="1">
    <location>
        <begin position="15"/>
        <end position="37"/>
    </location>
</feature>
<feature type="region of interest" description="Disordered" evidence="1">
    <location>
        <begin position="224"/>
        <end position="256"/>
    </location>
</feature>
<reference evidence="2 3" key="1">
    <citation type="journal article" date="2020" name="G3 (Bethesda)">
        <title>Improved Reference Genome for Cyclotella cryptica CCMP332, a Model for Cell Wall Morphogenesis, Salinity Adaptation, and Lipid Production in Diatoms (Bacillariophyta).</title>
        <authorList>
            <person name="Roberts W.R."/>
            <person name="Downey K.M."/>
            <person name="Ruck E.C."/>
            <person name="Traller J.C."/>
            <person name="Alverson A.J."/>
        </authorList>
    </citation>
    <scope>NUCLEOTIDE SEQUENCE [LARGE SCALE GENOMIC DNA]</scope>
    <source>
        <strain evidence="2 3">CCMP332</strain>
    </source>
</reference>
<evidence type="ECO:0000313" key="3">
    <source>
        <dbReference type="Proteomes" id="UP001516023"/>
    </source>
</evidence>
<feature type="compositionally biased region" description="Basic and acidic residues" evidence="1">
    <location>
        <begin position="532"/>
        <end position="549"/>
    </location>
</feature>
<feature type="compositionally biased region" description="Basic and acidic residues" evidence="1">
    <location>
        <begin position="605"/>
        <end position="616"/>
    </location>
</feature>
<name>A0ABD3PIY8_9STRA</name>
<feature type="region of interest" description="Disordered" evidence="1">
    <location>
        <begin position="319"/>
        <end position="338"/>
    </location>
</feature>
<feature type="compositionally biased region" description="Basic and acidic residues" evidence="1">
    <location>
        <begin position="765"/>
        <end position="777"/>
    </location>
</feature>
<keyword evidence="3" id="KW-1185">Reference proteome</keyword>
<feature type="region of interest" description="Disordered" evidence="1">
    <location>
        <begin position="52"/>
        <end position="77"/>
    </location>
</feature>
<comment type="caution">
    <text evidence="2">The sequence shown here is derived from an EMBL/GenBank/DDBJ whole genome shotgun (WGS) entry which is preliminary data.</text>
</comment>
<feature type="region of interest" description="Disordered" evidence="1">
    <location>
        <begin position="473"/>
        <end position="664"/>
    </location>
</feature>
<accession>A0ABD3PIY8</accession>
<gene>
    <name evidence="2" type="ORF">HJC23_011802</name>
</gene>
<dbReference type="Proteomes" id="UP001516023">
    <property type="component" value="Unassembled WGS sequence"/>
</dbReference>
<evidence type="ECO:0000313" key="2">
    <source>
        <dbReference type="EMBL" id="KAL3787654.1"/>
    </source>
</evidence>
<dbReference type="EMBL" id="JABMIG020000171">
    <property type="protein sequence ID" value="KAL3787654.1"/>
    <property type="molecule type" value="Genomic_DNA"/>
</dbReference>
<feature type="compositionally biased region" description="Low complexity" evidence="1">
    <location>
        <begin position="512"/>
        <end position="524"/>
    </location>
</feature>